<evidence type="ECO:0000256" key="1">
    <source>
        <dbReference type="ARBA" id="ARBA00009207"/>
    </source>
</evidence>
<dbReference type="Proteomes" id="UP000794436">
    <property type="component" value="Unassembled WGS sequence"/>
</dbReference>
<dbReference type="GO" id="GO:0019888">
    <property type="term" value="F:protein phosphatase regulator activity"/>
    <property type="evidence" value="ECO:0007669"/>
    <property type="project" value="InterPro"/>
</dbReference>
<evidence type="ECO:0000313" key="2">
    <source>
        <dbReference type="EMBL" id="TMW56198.1"/>
    </source>
</evidence>
<protein>
    <submittedName>
        <fullName evidence="2">Uncharacterized protein</fullName>
    </submittedName>
</protein>
<reference evidence="2" key="1">
    <citation type="submission" date="2019-03" db="EMBL/GenBank/DDBJ databases">
        <title>Long read genome sequence of the mycoparasitic Pythium oligandrum ATCC 38472 isolated from sugarbeet rhizosphere.</title>
        <authorList>
            <person name="Gaulin E."/>
        </authorList>
    </citation>
    <scope>NUCLEOTIDE SEQUENCE</scope>
    <source>
        <strain evidence="2">ATCC 38472_TT</strain>
    </source>
</reference>
<dbReference type="GO" id="GO:0005634">
    <property type="term" value="C:nucleus"/>
    <property type="evidence" value="ECO:0007669"/>
    <property type="project" value="TreeGrafter"/>
</dbReference>
<comment type="caution">
    <text evidence="2">The sequence shown here is derived from an EMBL/GenBank/DDBJ whole genome shotgun (WGS) entry which is preliminary data.</text>
</comment>
<dbReference type="PANTHER" id="PTHR16487:SF0">
    <property type="entry name" value="PROTEIN PHOSPHATASE 4 REGULATORY SUBUNIT 2-RELATED"/>
    <property type="match status" value="1"/>
</dbReference>
<dbReference type="InterPro" id="IPR015267">
    <property type="entry name" value="PPP4R2"/>
</dbReference>
<evidence type="ECO:0000313" key="3">
    <source>
        <dbReference type="Proteomes" id="UP000794436"/>
    </source>
</evidence>
<proteinExistence type="inferred from homology"/>
<keyword evidence="3" id="KW-1185">Reference proteome</keyword>
<sequence>MTVNEEIISENEKELAAFASAENAAISPVLTRVLEEIRQTGVPYYQWPHLRALLVARLKVALDETQAADKSGAVTVGWSPTNKEKYEERRQQVAEQLTAFDGPPFTLQRLTEVILEPHKSYKNLNKLFNALEKLLSVTSTIPVADPRRQDEPVVDENEPPAAITVSVSPVSPAPAPQVVAGAVDGDVVAKAPWSTGEASS</sequence>
<name>A0A8K1C4J3_PYTOL</name>
<comment type="similarity">
    <text evidence="1">Belongs to the PPP4R2 family.</text>
</comment>
<dbReference type="EMBL" id="SPLM01000146">
    <property type="protein sequence ID" value="TMW56198.1"/>
    <property type="molecule type" value="Genomic_DNA"/>
</dbReference>
<dbReference type="Pfam" id="PF09184">
    <property type="entry name" value="PPP4R2"/>
    <property type="match status" value="1"/>
</dbReference>
<organism evidence="2 3">
    <name type="scientific">Pythium oligandrum</name>
    <name type="common">Mycoparasitic fungus</name>
    <dbReference type="NCBI Taxonomy" id="41045"/>
    <lineage>
        <taxon>Eukaryota</taxon>
        <taxon>Sar</taxon>
        <taxon>Stramenopiles</taxon>
        <taxon>Oomycota</taxon>
        <taxon>Peronosporomycetes</taxon>
        <taxon>Pythiales</taxon>
        <taxon>Pythiaceae</taxon>
        <taxon>Pythium</taxon>
    </lineage>
</organism>
<dbReference type="GO" id="GO:0030289">
    <property type="term" value="C:protein phosphatase 4 complex"/>
    <property type="evidence" value="ECO:0007669"/>
    <property type="project" value="InterPro"/>
</dbReference>
<dbReference type="GO" id="GO:0005737">
    <property type="term" value="C:cytoplasm"/>
    <property type="evidence" value="ECO:0007669"/>
    <property type="project" value="TreeGrafter"/>
</dbReference>
<gene>
    <name evidence="2" type="ORF">Poli38472_008846</name>
</gene>
<dbReference type="PANTHER" id="PTHR16487">
    <property type="entry name" value="PPP4R2-RELATED PROTEIN"/>
    <property type="match status" value="1"/>
</dbReference>
<dbReference type="OrthoDB" id="341898at2759"/>
<accession>A0A8K1C4J3</accession>
<dbReference type="AlphaFoldDB" id="A0A8K1C4J3"/>